<keyword evidence="3" id="KW-1185">Reference proteome</keyword>
<protein>
    <recommendedName>
        <fullName evidence="4">Transporter</fullName>
    </recommendedName>
</protein>
<sequence>MTSSIRLALMATVAFALQGGAARAEDDAELAKQLANPIANLISVPFQGNYDCCFGPSDAGQYTLNLQPVVPVTLSEDLSLIVRTIVPTIQQGELAPGYGSHFGLGDTTQSFFLAPALKDGWVFGAGPAFLWPTATESELGNGVWGAGPTAILLRQMNGWTVGVLANQIWSYAGPSDRDDYSKAFIQPFLNYTFPDTTSLILNTESTYDWQSGEWTIPINFGVSKIFKFGDQRVSLAAMGRYYAVAPENGPEWGARLVATFLFPK</sequence>
<evidence type="ECO:0000256" key="1">
    <source>
        <dbReference type="SAM" id="SignalP"/>
    </source>
</evidence>
<reference evidence="2" key="1">
    <citation type="submission" date="2022-11" db="EMBL/GenBank/DDBJ databases">
        <title>Biodiversity and phylogenetic relationships of bacteria.</title>
        <authorList>
            <person name="Machado R.A.R."/>
            <person name="Bhat A."/>
            <person name="Loulou A."/>
            <person name="Kallel S."/>
        </authorList>
    </citation>
    <scope>NUCLEOTIDE SEQUENCE</scope>
    <source>
        <strain evidence="2">K-TC2</strain>
    </source>
</reference>
<dbReference type="RefSeq" id="WP_266340370.1">
    <property type="nucleotide sequence ID" value="NZ_JAPKNK010000010.1"/>
</dbReference>
<feature type="chain" id="PRO_5040821446" description="Transporter" evidence="1">
    <location>
        <begin position="25"/>
        <end position="264"/>
    </location>
</feature>
<evidence type="ECO:0008006" key="4">
    <source>
        <dbReference type="Google" id="ProtNLM"/>
    </source>
</evidence>
<dbReference type="Proteomes" id="UP001144805">
    <property type="component" value="Unassembled WGS sequence"/>
</dbReference>
<organism evidence="2 3">
    <name type="scientific">Kaistia nematophila</name>
    <dbReference type="NCBI Taxonomy" id="2994654"/>
    <lineage>
        <taxon>Bacteria</taxon>
        <taxon>Pseudomonadati</taxon>
        <taxon>Pseudomonadota</taxon>
        <taxon>Alphaproteobacteria</taxon>
        <taxon>Hyphomicrobiales</taxon>
        <taxon>Kaistiaceae</taxon>
        <taxon>Kaistia</taxon>
    </lineage>
</organism>
<dbReference type="AlphaFoldDB" id="A0A9X3E4W3"/>
<keyword evidence="1" id="KW-0732">Signal</keyword>
<evidence type="ECO:0000313" key="3">
    <source>
        <dbReference type="Proteomes" id="UP001144805"/>
    </source>
</evidence>
<name>A0A9X3E4W3_9HYPH</name>
<proteinExistence type="predicted"/>
<comment type="caution">
    <text evidence="2">The sequence shown here is derived from an EMBL/GenBank/DDBJ whole genome shotgun (WGS) entry which is preliminary data.</text>
</comment>
<feature type="signal peptide" evidence="1">
    <location>
        <begin position="1"/>
        <end position="24"/>
    </location>
</feature>
<accession>A0A9X3E4W3</accession>
<evidence type="ECO:0000313" key="2">
    <source>
        <dbReference type="EMBL" id="MCX5571407.1"/>
    </source>
</evidence>
<dbReference type="EMBL" id="JAPKNK010000010">
    <property type="protein sequence ID" value="MCX5571407.1"/>
    <property type="molecule type" value="Genomic_DNA"/>
</dbReference>
<gene>
    <name evidence="2" type="ORF">OSH07_19565</name>
</gene>